<dbReference type="InterPro" id="IPR003918">
    <property type="entry name" value="NADH_UbQ_OxRdtase"/>
</dbReference>
<feature type="domain" description="NADH:quinone oxidoreductase/Mrp antiporter transmembrane" evidence="7">
    <location>
        <begin position="120"/>
        <end position="420"/>
    </location>
</feature>
<dbReference type="GO" id="GO:0015990">
    <property type="term" value="P:electron transport coupled proton transport"/>
    <property type="evidence" value="ECO:0007669"/>
    <property type="project" value="TreeGrafter"/>
</dbReference>
<evidence type="ECO:0000256" key="4">
    <source>
        <dbReference type="ARBA" id="ARBA00022989"/>
    </source>
</evidence>
<comment type="subcellular location">
    <subcellularLocation>
        <location evidence="1">Membrane</location>
        <topology evidence="1">Multi-pass membrane protein</topology>
    </subcellularLocation>
</comment>
<dbReference type="KEGG" id="ast:Asulf_01810"/>
<accession>N0BMC6</accession>
<evidence type="ECO:0000313" key="8">
    <source>
        <dbReference type="EMBL" id="AGK61781.1"/>
    </source>
</evidence>
<dbReference type="STRING" id="387631.Asulf_01810"/>
<dbReference type="RefSeq" id="WP_015591379.1">
    <property type="nucleotide sequence ID" value="NC_021169.1"/>
</dbReference>
<feature type="transmembrane region" description="Helical" evidence="6">
    <location>
        <begin position="335"/>
        <end position="357"/>
    </location>
</feature>
<dbReference type="GO" id="GO:0042773">
    <property type="term" value="P:ATP synthesis coupled electron transport"/>
    <property type="evidence" value="ECO:0007669"/>
    <property type="project" value="InterPro"/>
</dbReference>
<sequence>MLISAMLLVLLIGSLSAFATKREVSRVVALISAFIAFLISVMMLLNMDNGFNHEENISWVSSLGISYHVGVDGLSMPMVLLTTFISLLCVIYAWEERFKANQFFGLIILLDFALVGVFCSLDFFLFYIFWEIVLIPMFFVIGIWGGERKDYSAIKFLIYTHVSSVVMLAGIFAIYHFNWIDTGKATFDILTLLKNYSSIEIPQLWKDFIFLALLFGFLVKMPAVPFHTWLPDAHVEAPTVGSILLAGVLLKMGGYGLLRFLVPMSSNASEFFVLLIAIFGAVSIIYTPFAALPQKDIKRLIAFSSIGHMGFVSLGMAAALMAGDVKYRVLALSGAGFQLFAHGIITSVMFGSAGVIQHHVGSRLFEKLGGLMKSMPKFSFLMVIGFFASMGFPGMAGFVAEFSVLAGALALMPLFAIIALASIPLSIIYHIYALQRSVFGIPKKEYSEAYFHELLPLLIWVVATVVLGIHPSPVFDMFKDAALSMLEVLK</sequence>
<dbReference type="Proteomes" id="UP000013307">
    <property type="component" value="Chromosome"/>
</dbReference>
<dbReference type="NCBIfam" id="TIGR01972">
    <property type="entry name" value="NDH_I_M"/>
    <property type="match status" value="1"/>
</dbReference>
<comment type="similarity">
    <text evidence="2">Belongs to the complex I subunit 4 family.</text>
</comment>
<evidence type="ECO:0000256" key="2">
    <source>
        <dbReference type="ARBA" id="ARBA00009025"/>
    </source>
</evidence>
<feature type="transmembrane region" description="Helical" evidence="6">
    <location>
        <begin position="450"/>
        <end position="469"/>
    </location>
</feature>
<dbReference type="Pfam" id="PF00361">
    <property type="entry name" value="Proton_antipo_M"/>
    <property type="match status" value="1"/>
</dbReference>
<dbReference type="GeneID" id="15393445"/>
<dbReference type="InterPro" id="IPR001750">
    <property type="entry name" value="ND/Mrp_TM"/>
</dbReference>
<dbReference type="EMBL" id="CP005290">
    <property type="protein sequence ID" value="AGK61781.1"/>
    <property type="molecule type" value="Genomic_DNA"/>
</dbReference>
<keyword evidence="3 6" id="KW-0812">Transmembrane</keyword>
<feature type="transmembrane region" description="Helical" evidence="6">
    <location>
        <begin position="27"/>
        <end position="44"/>
    </location>
</feature>
<feature type="transmembrane region" description="Helical" evidence="6">
    <location>
        <begin position="301"/>
        <end position="323"/>
    </location>
</feature>
<feature type="transmembrane region" description="Helical" evidence="6">
    <location>
        <begin position="378"/>
        <end position="399"/>
    </location>
</feature>
<evidence type="ECO:0000259" key="7">
    <source>
        <dbReference type="Pfam" id="PF00361"/>
    </source>
</evidence>
<name>N0BMC6_9EURY</name>
<keyword evidence="5 6" id="KW-0472">Membrane</keyword>
<feature type="transmembrane region" description="Helical" evidence="6">
    <location>
        <begin position="77"/>
        <end position="94"/>
    </location>
</feature>
<organism evidence="8 9">
    <name type="scientific">Archaeoglobus sulfaticallidus PM70-1</name>
    <dbReference type="NCBI Taxonomy" id="387631"/>
    <lineage>
        <taxon>Archaea</taxon>
        <taxon>Methanobacteriati</taxon>
        <taxon>Methanobacteriota</taxon>
        <taxon>Archaeoglobi</taxon>
        <taxon>Archaeoglobales</taxon>
        <taxon>Archaeoglobaceae</taxon>
        <taxon>Archaeoglobus</taxon>
    </lineage>
</organism>
<protein>
    <submittedName>
        <fullName evidence="8">Proton-translocating NADH-quinone oxidoreductase, chain M</fullName>
    </submittedName>
</protein>
<feature type="transmembrane region" description="Helical" evidence="6">
    <location>
        <begin position="156"/>
        <end position="177"/>
    </location>
</feature>
<evidence type="ECO:0000256" key="3">
    <source>
        <dbReference type="ARBA" id="ARBA00022692"/>
    </source>
</evidence>
<evidence type="ECO:0000256" key="6">
    <source>
        <dbReference type="SAM" id="Phobius"/>
    </source>
</evidence>
<dbReference type="OrthoDB" id="19089at2157"/>
<evidence type="ECO:0000256" key="1">
    <source>
        <dbReference type="ARBA" id="ARBA00004141"/>
    </source>
</evidence>
<evidence type="ECO:0000256" key="5">
    <source>
        <dbReference type="ARBA" id="ARBA00023136"/>
    </source>
</evidence>
<dbReference type="GO" id="GO:0016020">
    <property type="term" value="C:membrane"/>
    <property type="evidence" value="ECO:0007669"/>
    <property type="project" value="UniProtKB-SubCell"/>
</dbReference>
<keyword evidence="4 6" id="KW-1133">Transmembrane helix</keyword>
<proteinExistence type="inferred from homology"/>
<dbReference type="GO" id="GO:0008137">
    <property type="term" value="F:NADH dehydrogenase (ubiquinone) activity"/>
    <property type="evidence" value="ECO:0007669"/>
    <property type="project" value="InterPro"/>
</dbReference>
<dbReference type="GO" id="GO:0048039">
    <property type="term" value="F:ubiquinone binding"/>
    <property type="evidence" value="ECO:0007669"/>
    <property type="project" value="TreeGrafter"/>
</dbReference>
<dbReference type="AlphaFoldDB" id="N0BMC6"/>
<dbReference type="HOGENOM" id="CLU_007100_4_4_2"/>
<dbReference type="GO" id="GO:0003954">
    <property type="term" value="F:NADH dehydrogenase activity"/>
    <property type="evidence" value="ECO:0007669"/>
    <property type="project" value="TreeGrafter"/>
</dbReference>
<feature type="transmembrane region" description="Helical" evidence="6">
    <location>
        <begin position="101"/>
        <end position="118"/>
    </location>
</feature>
<dbReference type="PRINTS" id="PR01437">
    <property type="entry name" value="NUOXDRDTASE4"/>
</dbReference>
<reference evidence="8 9" key="1">
    <citation type="journal article" date="2013" name="Genome Announc.">
        <title>Complete Genome Sequence of the Thermophilic and Facultatively Chemolithoautotrophic Sulfate Reducer Archaeoglobus sulfaticallidus Strain PM70-1T.</title>
        <authorList>
            <person name="Stokke R."/>
            <person name="Hocking W.P."/>
            <person name="Steinsbu B.O."/>
            <person name="Steen I.H."/>
        </authorList>
    </citation>
    <scope>NUCLEOTIDE SEQUENCE [LARGE SCALE GENOMIC DNA]</scope>
    <source>
        <strain evidence="8">PM70-1</strain>
    </source>
</reference>
<dbReference type="InterPro" id="IPR010227">
    <property type="entry name" value="NADH_Q_OxRdtase_chainM/4"/>
</dbReference>
<keyword evidence="9" id="KW-1185">Reference proteome</keyword>
<feature type="transmembrane region" description="Helical" evidence="6">
    <location>
        <begin position="405"/>
        <end position="429"/>
    </location>
</feature>
<feature type="transmembrane region" description="Helical" evidence="6">
    <location>
        <begin position="124"/>
        <end position="144"/>
    </location>
</feature>
<dbReference type="PANTHER" id="PTHR43507">
    <property type="entry name" value="NADH-UBIQUINONE OXIDOREDUCTASE CHAIN 4"/>
    <property type="match status" value="1"/>
</dbReference>
<feature type="transmembrane region" description="Helical" evidence="6">
    <location>
        <begin position="242"/>
        <end position="262"/>
    </location>
</feature>
<gene>
    <name evidence="8" type="ORF">Asulf_01810</name>
</gene>
<feature type="transmembrane region" description="Helical" evidence="6">
    <location>
        <begin position="208"/>
        <end position="230"/>
    </location>
</feature>
<dbReference type="PANTHER" id="PTHR43507:SF1">
    <property type="entry name" value="NADH-UBIQUINONE OXIDOREDUCTASE CHAIN 4"/>
    <property type="match status" value="1"/>
</dbReference>
<dbReference type="eggNOG" id="arCOG01538">
    <property type="taxonomic scope" value="Archaea"/>
</dbReference>
<evidence type="ECO:0000313" key="9">
    <source>
        <dbReference type="Proteomes" id="UP000013307"/>
    </source>
</evidence>
<feature type="transmembrane region" description="Helical" evidence="6">
    <location>
        <begin position="268"/>
        <end position="289"/>
    </location>
</feature>